<evidence type="ECO:0000313" key="4">
    <source>
        <dbReference type="Proteomes" id="UP000680588"/>
    </source>
</evidence>
<dbReference type="EMBL" id="CP076456">
    <property type="protein sequence ID" value="QWQ35247.1"/>
    <property type="molecule type" value="Genomic_DNA"/>
</dbReference>
<evidence type="ECO:0000256" key="2">
    <source>
        <dbReference type="SAM" id="Phobius"/>
    </source>
</evidence>
<gene>
    <name evidence="3" type="ORF">KG104_12155</name>
</gene>
<sequence length="82" mass="8994">MANKRYADVAAARHMRDAPLGPPTDTERGKRTDPLPRPAAGSRAPQSEKDRAYRKKRLVALVLTTLVCLSVPTLIILLVLFG</sequence>
<proteinExistence type="predicted"/>
<keyword evidence="2" id="KW-1133">Transmembrane helix</keyword>
<accession>A0A975S4V4</accession>
<name>A0A975S4V4_9MICC</name>
<feature type="transmembrane region" description="Helical" evidence="2">
    <location>
        <begin position="58"/>
        <end position="81"/>
    </location>
</feature>
<organism evidence="3 4">
    <name type="scientific">Arthrobacter sunyaminii</name>
    <dbReference type="NCBI Taxonomy" id="2816859"/>
    <lineage>
        <taxon>Bacteria</taxon>
        <taxon>Bacillati</taxon>
        <taxon>Actinomycetota</taxon>
        <taxon>Actinomycetes</taxon>
        <taxon>Micrococcales</taxon>
        <taxon>Micrococcaceae</taxon>
        <taxon>Arthrobacter</taxon>
    </lineage>
</organism>
<keyword evidence="4" id="KW-1185">Reference proteome</keyword>
<dbReference type="Proteomes" id="UP000680588">
    <property type="component" value="Chromosome"/>
</dbReference>
<dbReference type="KEGG" id="asun:KG104_12155"/>
<evidence type="ECO:0000256" key="1">
    <source>
        <dbReference type="SAM" id="MobiDB-lite"/>
    </source>
</evidence>
<keyword evidence="2" id="KW-0812">Transmembrane</keyword>
<reference evidence="3" key="1">
    <citation type="submission" date="2021-06" db="EMBL/GenBank/DDBJ databases">
        <title>Novel species in genus Arthrobacter.</title>
        <authorList>
            <person name="Zhang G."/>
        </authorList>
    </citation>
    <scope>NUCLEOTIDE SEQUENCE</scope>
    <source>
        <strain evidence="3">Zg-ZUI122</strain>
    </source>
</reference>
<protein>
    <submittedName>
        <fullName evidence="3">Uncharacterized protein</fullName>
    </submittedName>
</protein>
<evidence type="ECO:0000313" key="3">
    <source>
        <dbReference type="EMBL" id="QWQ35247.1"/>
    </source>
</evidence>
<dbReference type="RefSeq" id="WP_207347149.1">
    <property type="nucleotide sequence ID" value="NZ_CP076456.1"/>
</dbReference>
<keyword evidence="2" id="KW-0472">Membrane</keyword>
<feature type="region of interest" description="Disordered" evidence="1">
    <location>
        <begin position="1"/>
        <end position="52"/>
    </location>
</feature>
<dbReference type="AlphaFoldDB" id="A0A975S4V4"/>
<feature type="compositionally biased region" description="Basic and acidic residues" evidence="1">
    <location>
        <begin position="25"/>
        <end position="34"/>
    </location>
</feature>